<evidence type="ECO:0008006" key="4">
    <source>
        <dbReference type="Google" id="ProtNLM"/>
    </source>
</evidence>
<dbReference type="AlphaFoldDB" id="A0A368FWY0"/>
<dbReference type="EMBL" id="JOJR01000679">
    <property type="protein sequence ID" value="RCN35300.1"/>
    <property type="molecule type" value="Genomic_DNA"/>
</dbReference>
<name>A0A368FWY0_ANCCA</name>
<accession>A0A368FWY0</accession>
<evidence type="ECO:0000313" key="3">
    <source>
        <dbReference type="Proteomes" id="UP000252519"/>
    </source>
</evidence>
<feature type="signal peptide" evidence="1">
    <location>
        <begin position="1"/>
        <end position="23"/>
    </location>
</feature>
<keyword evidence="3" id="KW-1185">Reference proteome</keyword>
<gene>
    <name evidence="2" type="ORF">ANCCAN_18842</name>
</gene>
<proteinExistence type="predicted"/>
<dbReference type="OrthoDB" id="5848007at2759"/>
<reference evidence="2 3" key="1">
    <citation type="submission" date="2014-10" db="EMBL/GenBank/DDBJ databases">
        <title>Draft genome of the hookworm Ancylostoma caninum.</title>
        <authorList>
            <person name="Mitreva M."/>
        </authorList>
    </citation>
    <scope>NUCLEOTIDE SEQUENCE [LARGE SCALE GENOMIC DNA]</scope>
    <source>
        <strain evidence="2 3">Baltimore</strain>
    </source>
</reference>
<evidence type="ECO:0000313" key="2">
    <source>
        <dbReference type="EMBL" id="RCN35300.1"/>
    </source>
</evidence>
<evidence type="ECO:0000256" key="1">
    <source>
        <dbReference type="SAM" id="SignalP"/>
    </source>
</evidence>
<protein>
    <recommendedName>
        <fullName evidence="4">Secreted protein</fullName>
    </recommendedName>
</protein>
<organism evidence="2 3">
    <name type="scientific">Ancylostoma caninum</name>
    <name type="common">Dog hookworm</name>
    <dbReference type="NCBI Taxonomy" id="29170"/>
    <lineage>
        <taxon>Eukaryota</taxon>
        <taxon>Metazoa</taxon>
        <taxon>Ecdysozoa</taxon>
        <taxon>Nematoda</taxon>
        <taxon>Chromadorea</taxon>
        <taxon>Rhabditida</taxon>
        <taxon>Rhabditina</taxon>
        <taxon>Rhabditomorpha</taxon>
        <taxon>Strongyloidea</taxon>
        <taxon>Ancylostomatidae</taxon>
        <taxon>Ancylostomatinae</taxon>
        <taxon>Ancylostoma</taxon>
    </lineage>
</organism>
<comment type="caution">
    <text evidence="2">The sequence shown here is derived from an EMBL/GenBank/DDBJ whole genome shotgun (WGS) entry which is preliminary data.</text>
</comment>
<sequence length="109" mass="12553">MQLLMALTTALSSAGSFFGTSNATDQKNDFTPFLVCIDEIQGTFEGVEYDQPQRVVDCGRTVTYCQKITAHYSKRFLLNLKFLLKVDRRRLILGHYDYRRSVRLREGAH</sequence>
<feature type="chain" id="PRO_5016644725" description="Secreted protein" evidence="1">
    <location>
        <begin position="24"/>
        <end position="109"/>
    </location>
</feature>
<dbReference type="Proteomes" id="UP000252519">
    <property type="component" value="Unassembled WGS sequence"/>
</dbReference>
<keyword evidence="1" id="KW-0732">Signal</keyword>